<dbReference type="Proteomes" id="UP000198658">
    <property type="component" value="Unassembled WGS sequence"/>
</dbReference>
<reference evidence="4" key="1">
    <citation type="submission" date="2016-10" db="EMBL/GenBank/DDBJ databases">
        <authorList>
            <person name="Varghese N."/>
            <person name="Submissions S."/>
        </authorList>
    </citation>
    <scope>NUCLEOTIDE SEQUENCE [LARGE SCALE GENOMIC DNA]</scope>
    <source>
        <strain evidence="4">CGMCC 1.10657</strain>
    </source>
</reference>
<sequence length="68" mass="7105">MAIQKNVGALDRAARLVVAAVIAALYFAGSVSGTTAAILGIVAVVFVLTSVVRWCPLYRLLGLRTCGR</sequence>
<keyword evidence="4" id="KW-1185">Reference proteome</keyword>
<feature type="domain" description="Inner membrane protein YgaP-like transmembrane" evidence="2">
    <location>
        <begin position="4"/>
        <end position="67"/>
    </location>
</feature>
<protein>
    <recommendedName>
        <fullName evidence="2">Inner membrane protein YgaP-like transmembrane domain-containing protein</fullName>
    </recommendedName>
</protein>
<evidence type="ECO:0000313" key="4">
    <source>
        <dbReference type="Proteomes" id="UP000198658"/>
    </source>
</evidence>
<feature type="transmembrane region" description="Helical" evidence="1">
    <location>
        <begin position="35"/>
        <end position="55"/>
    </location>
</feature>
<dbReference type="RefSeq" id="WP_211567172.1">
    <property type="nucleotide sequence ID" value="NZ_FNQO01000002.1"/>
</dbReference>
<feature type="transmembrane region" description="Helical" evidence="1">
    <location>
        <begin position="12"/>
        <end position="29"/>
    </location>
</feature>
<dbReference type="InterPro" id="IPR021309">
    <property type="entry name" value="YgaP-like_TM"/>
</dbReference>
<keyword evidence="1" id="KW-0472">Membrane</keyword>
<proteinExistence type="predicted"/>
<evidence type="ECO:0000256" key="1">
    <source>
        <dbReference type="SAM" id="Phobius"/>
    </source>
</evidence>
<evidence type="ECO:0000259" key="2">
    <source>
        <dbReference type="Pfam" id="PF11127"/>
    </source>
</evidence>
<gene>
    <name evidence="3" type="ORF">SAMN05216562_1816</name>
</gene>
<evidence type="ECO:0000313" key="3">
    <source>
        <dbReference type="EMBL" id="SEA11855.1"/>
    </source>
</evidence>
<name>A0A1H3YK02_9GAMM</name>
<keyword evidence="1" id="KW-0812">Transmembrane</keyword>
<accession>A0A1H3YK02</accession>
<dbReference type="STRING" id="658218.SAMN05216562_1816"/>
<dbReference type="AlphaFoldDB" id="A0A1H3YK02"/>
<dbReference type="EMBL" id="FNQO01000002">
    <property type="protein sequence ID" value="SEA11855.1"/>
    <property type="molecule type" value="Genomic_DNA"/>
</dbReference>
<dbReference type="Pfam" id="PF11127">
    <property type="entry name" value="YgaP-like_TM"/>
    <property type="match status" value="1"/>
</dbReference>
<organism evidence="3 4">
    <name type="scientific">Microbulbifer marinus</name>
    <dbReference type="NCBI Taxonomy" id="658218"/>
    <lineage>
        <taxon>Bacteria</taxon>
        <taxon>Pseudomonadati</taxon>
        <taxon>Pseudomonadota</taxon>
        <taxon>Gammaproteobacteria</taxon>
        <taxon>Cellvibrionales</taxon>
        <taxon>Microbulbiferaceae</taxon>
        <taxon>Microbulbifer</taxon>
    </lineage>
</organism>
<keyword evidence="1" id="KW-1133">Transmembrane helix</keyword>